<comment type="caution">
    <text evidence="3">The sequence shown here is derived from an EMBL/GenBank/DDBJ whole genome shotgun (WGS) entry which is preliminary data.</text>
</comment>
<accession>A0AAE0LYK7</accession>
<dbReference type="SMART" id="SM00066">
    <property type="entry name" value="GAL4"/>
    <property type="match status" value="1"/>
</dbReference>
<evidence type="ECO:0000313" key="4">
    <source>
        <dbReference type="Proteomes" id="UP001283341"/>
    </source>
</evidence>
<dbReference type="Gene3D" id="4.10.240.10">
    <property type="entry name" value="Zn(2)-C6 fungal-type DNA-binding domain"/>
    <property type="match status" value="1"/>
</dbReference>
<dbReference type="InterPro" id="IPR001138">
    <property type="entry name" value="Zn2Cys6_DnaBD"/>
</dbReference>
<name>A0AAE0LYK7_9PEZI</name>
<dbReference type="PANTHER" id="PTHR31668">
    <property type="entry name" value="GLUCOSE TRANSPORT TRANSCRIPTION REGULATOR RGT1-RELATED-RELATED"/>
    <property type="match status" value="1"/>
</dbReference>
<feature type="domain" description="Zn(2)-C6 fungal-type" evidence="2">
    <location>
        <begin position="20"/>
        <end position="54"/>
    </location>
</feature>
<dbReference type="PROSITE" id="PS00463">
    <property type="entry name" value="ZN2_CY6_FUNGAL_1"/>
    <property type="match status" value="1"/>
</dbReference>
<dbReference type="CDD" id="cd00067">
    <property type="entry name" value="GAL4"/>
    <property type="match status" value="1"/>
</dbReference>
<organism evidence="3 4">
    <name type="scientific">Apodospora peruviana</name>
    <dbReference type="NCBI Taxonomy" id="516989"/>
    <lineage>
        <taxon>Eukaryota</taxon>
        <taxon>Fungi</taxon>
        <taxon>Dikarya</taxon>
        <taxon>Ascomycota</taxon>
        <taxon>Pezizomycotina</taxon>
        <taxon>Sordariomycetes</taxon>
        <taxon>Sordariomycetidae</taxon>
        <taxon>Sordariales</taxon>
        <taxon>Lasiosphaeriaceae</taxon>
        <taxon>Apodospora</taxon>
    </lineage>
</organism>
<evidence type="ECO:0000259" key="2">
    <source>
        <dbReference type="PROSITE" id="PS50048"/>
    </source>
</evidence>
<evidence type="ECO:0000313" key="3">
    <source>
        <dbReference type="EMBL" id="KAK3312497.1"/>
    </source>
</evidence>
<keyword evidence="4" id="KW-1185">Reference proteome</keyword>
<proteinExistence type="predicted"/>
<evidence type="ECO:0000256" key="1">
    <source>
        <dbReference type="ARBA" id="ARBA00023242"/>
    </source>
</evidence>
<dbReference type="InterPro" id="IPR036864">
    <property type="entry name" value="Zn2-C6_fun-type_DNA-bd_sf"/>
</dbReference>
<dbReference type="GO" id="GO:0000981">
    <property type="term" value="F:DNA-binding transcription factor activity, RNA polymerase II-specific"/>
    <property type="evidence" value="ECO:0007669"/>
    <property type="project" value="InterPro"/>
</dbReference>
<dbReference type="Proteomes" id="UP001283341">
    <property type="component" value="Unassembled WGS sequence"/>
</dbReference>
<dbReference type="Pfam" id="PF00172">
    <property type="entry name" value="Zn_clus"/>
    <property type="match status" value="1"/>
</dbReference>
<dbReference type="GO" id="GO:0008270">
    <property type="term" value="F:zinc ion binding"/>
    <property type="evidence" value="ECO:0007669"/>
    <property type="project" value="InterPro"/>
</dbReference>
<sequence>MADQQLDSDSTPQRKRIAVVCGRCRKRKIRCSGDPGAGQPCTNCKNAGVDECLFLRVQSREAPLRVEPGDFAYSVGDARIYANRAPMAPGMSYGQDLPNLSLNDVAASYRGGSTFPYTASKSYYPASCPPYGTPYTDEFGYSLGSPQTILNHVQDQVTMMPGHWSSRSKQSTDTAYGNMLLASDPSSYGYGGTSLVHRPAVNTDSTNFSFSGVAASLPSTSSSERLIPVLAAHSSTLPYHGPVKATAPVTGPASRTTLAHVGRRGCSG</sequence>
<reference evidence="3" key="1">
    <citation type="journal article" date="2023" name="Mol. Phylogenet. Evol.">
        <title>Genome-scale phylogeny and comparative genomics of the fungal order Sordariales.</title>
        <authorList>
            <person name="Hensen N."/>
            <person name="Bonometti L."/>
            <person name="Westerberg I."/>
            <person name="Brannstrom I.O."/>
            <person name="Guillou S."/>
            <person name="Cros-Aarteil S."/>
            <person name="Calhoun S."/>
            <person name="Haridas S."/>
            <person name="Kuo A."/>
            <person name="Mondo S."/>
            <person name="Pangilinan J."/>
            <person name="Riley R."/>
            <person name="LaButti K."/>
            <person name="Andreopoulos B."/>
            <person name="Lipzen A."/>
            <person name="Chen C."/>
            <person name="Yan M."/>
            <person name="Daum C."/>
            <person name="Ng V."/>
            <person name="Clum A."/>
            <person name="Steindorff A."/>
            <person name="Ohm R.A."/>
            <person name="Martin F."/>
            <person name="Silar P."/>
            <person name="Natvig D.O."/>
            <person name="Lalanne C."/>
            <person name="Gautier V."/>
            <person name="Ament-Velasquez S.L."/>
            <person name="Kruys A."/>
            <person name="Hutchinson M.I."/>
            <person name="Powell A.J."/>
            <person name="Barry K."/>
            <person name="Miller A.N."/>
            <person name="Grigoriev I.V."/>
            <person name="Debuchy R."/>
            <person name="Gladieux P."/>
            <person name="Hiltunen Thoren M."/>
            <person name="Johannesson H."/>
        </authorList>
    </citation>
    <scope>NUCLEOTIDE SEQUENCE</scope>
    <source>
        <strain evidence="3">CBS 118394</strain>
    </source>
</reference>
<protein>
    <recommendedName>
        <fullName evidence="2">Zn(2)-C6 fungal-type domain-containing protein</fullName>
    </recommendedName>
</protein>
<dbReference type="PROSITE" id="PS50048">
    <property type="entry name" value="ZN2_CY6_FUNGAL_2"/>
    <property type="match status" value="1"/>
</dbReference>
<reference evidence="3" key="2">
    <citation type="submission" date="2023-06" db="EMBL/GenBank/DDBJ databases">
        <authorList>
            <consortium name="Lawrence Berkeley National Laboratory"/>
            <person name="Haridas S."/>
            <person name="Hensen N."/>
            <person name="Bonometti L."/>
            <person name="Westerberg I."/>
            <person name="Brannstrom I.O."/>
            <person name="Guillou S."/>
            <person name="Cros-Aarteil S."/>
            <person name="Calhoun S."/>
            <person name="Kuo A."/>
            <person name="Mondo S."/>
            <person name="Pangilinan J."/>
            <person name="Riley R."/>
            <person name="Labutti K."/>
            <person name="Andreopoulos B."/>
            <person name="Lipzen A."/>
            <person name="Chen C."/>
            <person name="Yanf M."/>
            <person name="Daum C."/>
            <person name="Ng V."/>
            <person name="Clum A."/>
            <person name="Steindorff A."/>
            <person name="Ohm R."/>
            <person name="Martin F."/>
            <person name="Silar P."/>
            <person name="Natvig D."/>
            <person name="Lalanne C."/>
            <person name="Gautier V."/>
            <person name="Ament-Velasquez S.L."/>
            <person name="Kruys A."/>
            <person name="Hutchinson M.I."/>
            <person name="Powell A.J."/>
            <person name="Barry K."/>
            <person name="Miller A.N."/>
            <person name="Grigoriev I.V."/>
            <person name="Debuchy R."/>
            <person name="Gladieux P."/>
            <person name="Thoren M.H."/>
            <person name="Johannesson H."/>
        </authorList>
    </citation>
    <scope>NUCLEOTIDE SEQUENCE</scope>
    <source>
        <strain evidence="3">CBS 118394</strain>
    </source>
</reference>
<dbReference type="EMBL" id="JAUEDM010000009">
    <property type="protein sequence ID" value="KAK3312497.1"/>
    <property type="molecule type" value="Genomic_DNA"/>
</dbReference>
<gene>
    <name evidence="3" type="ORF">B0H66DRAFT_399853</name>
</gene>
<dbReference type="AlphaFoldDB" id="A0AAE0LYK7"/>
<keyword evidence="1" id="KW-0539">Nucleus</keyword>
<dbReference type="InterPro" id="IPR050797">
    <property type="entry name" value="Carb_Metab_Trans_Reg"/>
</dbReference>
<dbReference type="SUPFAM" id="SSF57701">
    <property type="entry name" value="Zn2/Cys6 DNA-binding domain"/>
    <property type="match status" value="1"/>
</dbReference>